<protein>
    <submittedName>
        <fullName evidence="2">Uncharacterized protein</fullName>
    </submittedName>
</protein>
<organism evidence="2 3">
    <name type="scientific">Dissostichus mawsoni</name>
    <name type="common">Antarctic cod</name>
    <dbReference type="NCBI Taxonomy" id="36200"/>
    <lineage>
        <taxon>Eukaryota</taxon>
        <taxon>Metazoa</taxon>
        <taxon>Chordata</taxon>
        <taxon>Craniata</taxon>
        <taxon>Vertebrata</taxon>
        <taxon>Euteleostomi</taxon>
        <taxon>Actinopterygii</taxon>
        <taxon>Neopterygii</taxon>
        <taxon>Teleostei</taxon>
        <taxon>Neoteleostei</taxon>
        <taxon>Acanthomorphata</taxon>
        <taxon>Eupercaria</taxon>
        <taxon>Perciformes</taxon>
        <taxon>Notothenioidei</taxon>
        <taxon>Nototheniidae</taxon>
        <taxon>Dissostichus</taxon>
    </lineage>
</organism>
<evidence type="ECO:0000313" key="3">
    <source>
        <dbReference type="Proteomes" id="UP000518266"/>
    </source>
</evidence>
<evidence type="ECO:0000256" key="1">
    <source>
        <dbReference type="SAM" id="MobiDB-lite"/>
    </source>
</evidence>
<feature type="compositionally biased region" description="Polar residues" evidence="1">
    <location>
        <begin position="152"/>
        <end position="165"/>
    </location>
</feature>
<comment type="caution">
    <text evidence="2">The sequence shown here is derived from an EMBL/GenBank/DDBJ whole genome shotgun (WGS) entry which is preliminary data.</text>
</comment>
<reference evidence="2 3" key="1">
    <citation type="submission" date="2020-03" db="EMBL/GenBank/DDBJ databases">
        <title>Dissostichus mawsoni Genome sequencing and assembly.</title>
        <authorList>
            <person name="Park H."/>
        </authorList>
    </citation>
    <scope>NUCLEOTIDE SEQUENCE [LARGE SCALE GENOMIC DNA]</scope>
    <source>
        <strain evidence="2">DM0001</strain>
        <tissue evidence="2">Muscle</tissue>
    </source>
</reference>
<feature type="region of interest" description="Disordered" evidence="1">
    <location>
        <begin position="1"/>
        <end position="31"/>
    </location>
</feature>
<dbReference type="OrthoDB" id="10625913at2759"/>
<gene>
    <name evidence="2" type="ORF">F7725_008793</name>
</gene>
<feature type="region of interest" description="Disordered" evidence="1">
    <location>
        <begin position="138"/>
        <end position="165"/>
    </location>
</feature>
<evidence type="ECO:0000313" key="2">
    <source>
        <dbReference type="EMBL" id="KAF3845630.1"/>
    </source>
</evidence>
<feature type="compositionally biased region" description="Basic and acidic residues" evidence="1">
    <location>
        <begin position="10"/>
        <end position="20"/>
    </location>
</feature>
<dbReference type="Proteomes" id="UP000518266">
    <property type="component" value="Unassembled WGS sequence"/>
</dbReference>
<proteinExistence type="predicted"/>
<sequence>MMRAPVFGKPHSDGHGDPQRPQRSLPLSDGPGVSLQLPQQLLGAQVLGPPEHVALGDAFRALQLVHLHHASEGDEPHQRGGGQQRERHLEALLQSLQVLLLQTGGSALLCMWPCCRAQVHTGWGQVFLSLRGDSSAARGTTSRVASRRDEGQTFQLSRTPSRSSF</sequence>
<dbReference type="EMBL" id="JAAKFY010000015">
    <property type="protein sequence ID" value="KAF3845630.1"/>
    <property type="molecule type" value="Genomic_DNA"/>
</dbReference>
<dbReference type="AlphaFoldDB" id="A0A7J5Y8C0"/>
<name>A0A7J5Y8C0_DISMA</name>
<keyword evidence="3" id="KW-1185">Reference proteome</keyword>
<accession>A0A7J5Y8C0</accession>